<dbReference type="OrthoDB" id="9802186at2"/>
<dbReference type="PROSITE" id="PS00622">
    <property type="entry name" value="HTH_LUXR_1"/>
    <property type="match status" value="1"/>
</dbReference>
<evidence type="ECO:0000259" key="8">
    <source>
        <dbReference type="PROSITE" id="PS50110"/>
    </source>
</evidence>
<dbReference type="PANTHER" id="PTHR44688:SF16">
    <property type="entry name" value="DNA-BINDING TRANSCRIPTIONAL ACTIVATOR DEVR_DOSR"/>
    <property type="match status" value="1"/>
</dbReference>
<feature type="modified residue" description="4-aspartylphosphate" evidence="6">
    <location>
        <position position="62"/>
    </location>
</feature>
<evidence type="ECO:0000256" key="2">
    <source>
        <dbReference type="ARBA" id="ARBA00023012"/>
    </source>
</evidence>
<dbReference type="FunFam" id="3.40.50.2300:FF:000018">
    <property type="entry name" value="DNA-binding transcriptional regulator NtrC"/>
    <property type="match status" value="1"/>
</dbReference>
<evidence type="ECO:0000256" key="5">
    <source>
        <dbReference type="ARBA" id="ARBA00023163"/>
    </source>
</evidence>
<keyword evidence="2" id="KW-0902">Two-component regulatory system</keyword>
<evidence type="ECO:0000259" key="7">
    <source>
        <dbReference type="PROSITE" id="PS50043"/>
    </source>
</evidence>
<keyword evidence="10" id="KW-1185">Reference proteome</keyword>
<dbReference type="AlphaFoldDB" id="A0A4R1BCW1"/>
<dbReference type="PROSITE" id="PS50110">
    <property type="entry name" value="RESPONSE_REGULATORY"/>
    <property type="match status" value="1"/>
</dbReference>
<gene>
    <name evidence="9" type="ORF">EZJ19_08430</name>
</gene>
<dbReference type="InterPro" id="IPR016032">
    <property type="entry name" value="Sig_transdc_resp-reg_C-effctor"/>
</dbReference>
<sequence length="212" mass="24195">MTNKLVHPPATPCVYVVDDDDGVRESLRWLLDSVGHPVKVFRNAREFLDGYDPEQPGCLLLDIRMPLMGGFELQERLRAENLPLPILFLTGHGTIPMSVRAMRAGAFDFIEKPFSDQALLERVQEAVNHAAELYRQQRHLQYFNQHLSKLSPREHEVLDLMMEGMSSRQIGEELGISKKTVEVHRCHIREKLGIDSIAELVRMVLKNNGMQG</sequence>
<dbReference type="InterPro" id="IPR001789">
    <property type="entry name" value="Sig_transdc_resp-reg_receiver"/>
</dbReference>
<dbReference type="InterPro" id="IPR011006">
    <property type="entry name" value="CheY-like_superfamily"/>
</dbReference>
<dbReference type="GO" id="GO:0000160">
    <property type="term" value="P:phosphorelay signal transduction system"/>
    <property type="evidence" value="ECO:0007669"/>
    <property type="project" value="UniProtKB-KW"/>
</dbReference>
<protein>
    <submittedName>
        <fullName evidence="9">Response regulator transcription factor</fullName>
    </submittedName>
</protein>
<dbReference type="PANTHER" id="PTHR44688">
    <property type="entry name" value="DNA-BINDING TRANSCRIPTIONAL ACTIVATOR DEVR_DOSR"/>
    <property type="match status" value="1"/>
</dbReference>
<dbReference type="SUPFAM" id="SSF46894">
    <property type="entry name" value="C-terminal effector domain of the bipartite response regulators"/>
    <property type="match status" value="1"/>
</dbReference>
<reference evidence="9 10" key="1">
    <citation type="submission" date="2019-03" db="EMBL/GenBank/DDBJ databases">
        <title>Genome sequence of Thiobacillaceae bacterium LSR1, a sulfur-oxidizing bacterium isolated from freshwater sediment.</title>
        <authorList>
            <person name="Li S."/>
        </authorList>
    </citation>
    <scope>NUCLEOTIDE SEQUENCE [LARGE SCALE GENOMIC DNA]</scope>
    <source>
        <strain evidence="9 10">LSR1</strain>
    </source>
</reference>
<dbReference type="Pfam" id="PF00196">
    <property type="entry name" value="GerE"/>
    <property type="match status" value="1"/>
</dbReference>
<dbReference type="CDD" id="cd06170">
    <property type="entry name" value="LuxR_C_like"/>
    <property type="match status" value="1"/>
</dbReference>
<dbReference type="SMART" id="SM00448">
    <property type="entry name" value="REC"/>
    <property type="match status" value="1"/>
</dbReference>
<dbReference type="CDD" id="cd17537">
    <property type="entry name" value="REC_FixJ"/>
    <property type="match status" value="1"/>
</dbReference>
<dbReference type="SUPFAM" id="SSF52172">
    <property type="entry name" value="CheY-like"/>
    <property type="match status" value="1"/>
</dbReference>
<accession>A0A4R1BCW1</accession>
<evidence type="ECO:0000256" key="3">
    <source>
        <dbReference type="ARBA" id="ARBA00023015"/>
    </source>
</evidence>
<evidence type="ECO:0000256" key="4">
    <source>
        <dbReference type="ARBA" id="ARBA00023125"/>
    </source>
</evidence>
<evidence type="ECO:0000256" key="1">
    <source>
        <dbReference type="ARBA" id="ARBA00022553"/>
    </source>
</evidence>
<dbReference type="PRINTS" id="PR00038">
    <property type="entry name" value="HTHLUXR"/>
</dbReference>
<evidence type="ECO:0000313" key="10">
    <source>
        <dbReference type="Proteomes" id="UP000295443"/>
    </source>
</evidence>
<evidence type="ECO:0000256" key="6">
    <source>
        <dbReference type="PROSITE-ProRule" id="PRU00169"/>
    </source>
</evidence>
<feature type="domain" description="HTH luxR-type" evidence="7">
    <location>
        <begin position="143"/>
        <end position="208"/>
    </location>
</feature>
<dbReference type="RefSeq" id="WP_131446567.1">
    <property type="nucleotide sequence ID" value="NZ_SJZB01000032.1"/>
</dbReference>
<keyword evidence="5" id="KW-0804">Transcription</keyword>
<dbReference type="Proteomes" id="UP000295443">
    <property type="component" value="Unassembled WGS sequence"/>
</dbReference>
<proteinExistence type="predicted"/>
<dbReference type="EMBL" id="SJZB01000032">
    <property type="protein sequence ID" value="TCJ14905.1"/>
    <property type="molecule type" value="Genomic_DNA"/>
</dbReference>
<dbReference type="PROSITE" id="PS50043">
    <property type="entry name" value="HTH_LUXR_2"/>
    <property type="match status" value="1"/>
</dbReference>
<dbReference type="InterPro" id="IPR000792">
    <property type="entry name" value="Tscrpt_reg_LuxR_C"/>
</dbReference>
<feature type="domain" description="Response regulatory" evidence="8">
    <location>
        <begin position="13"/>
        <end position="127"/>
    </location>
</feature>
<keyword evidence="3" id="KW-0805">Transcription regulation</keyword>
<dbReference type="Gene3D" id="1.10.10.10">
    <property type="entry name" value="Winged helix-like DNA-binding domain superfamily/Winged helix DNA-binding domain"/>
    <property type="match status" value="1"/>
</dbReference>
<dbReference type="InterPro" id="IPR036388">
    <property type="entry name" value="WH-like_DNA-bd_sf"/>
</dbReference>
<evidence type="ECO:0000313" key="9">
    <source>
        <dbReference type="EMBL" id="TCJ14905.1"/>
    </source>
</evidence>
<dbReference type="Pfam" id="PF00072">
    <property type="entry name" value="Response_reg"/>
    <property type="match status" value="1"/>
</dbReference>
<keyword evidence="4" id="KW-0238">DNA-binding</keyword>
<dbReference type="SMART" id="SM00421">
    <property type="entry name" value="HTH_LUXR"/>
    <property type="match status" value="1"/>
</dbReference>
<dbReference type="GO" id="GO:0003677">
    <property type="term" value="F:DNA binding"/>
    <property type="evidence" value="ECO:0007669"/>
    <property type="project" value="UniProtKB-KW"/>
</dbReference>
<comment type="caution">
    <text evidence="9">The sequence shown here is derived from an EMBL/GenBank/DDBJ whole genome shotgun (WGS) entry which is preliminary data.</text>
</comment>
<keyword evidence="1 6" id="KW-0597">Phosphoprotein</keyword>
<dbReference type="GO" id="GO:0006355">
    <property type="term" value="P:regulation of DNA-templated transcription"/>
    <property type="evidence" value="ECO:0007669"/>
    <property type="project" value="InterPro"/>
</dbReference>
<dbReference type="Gene3D" id="3.40.50.2300">
    <property type="match status" value="1"/>
</dbReference>
<organism evidence="9 10">
    <name type="scientific">Parasulfuritortus cantonensis</name>
    <dbReference type="NCBI Taxonomy" id="2528202"/>
    <lineage>
        <taxon>Bacteria</taxon>
        <taxon>Pseudomonadati</taxon>
        <taxon>Pseudomonadota</taxon>
        <taxon>Betaproteobacteria</taxon>
        <taxon>Nitrosomonadales</taxon>
        <taxon>Thiobacillaceae</taxon>
        <taxon>Parasulfuritortus</taxon>
    </lineage>
</organism>
<name>A0A4R1BCW1_9PROT</name>